<dbReference type="AlphaFoldDB" id="A0A238BV84"/>
<keyword evidence="2" id="KW-1185">Reference proteome</keyword>
<dbReference type="EMBL" id="KZ269996">
    <property type="protein sequence ID" value="OZC09247.1"/>
    <property type="molecule type" value="Genomic_DNA"/>
</dbReference>
<proteinExistence type="predicted"/>
<dbReference type="Proteomes" id="UP000242913">
    <property type="component" value="Unassembled WGS sequence"/>
</dbReference>
<organism evidence="1 2">
    <name type="scientific">Onchocerca flexuosa</name>
    <dbReference type="NCBI Taxonomy" id="387005"/>
    <lineage>
        <taxon>Eukaryota</taxon>
        <taxon>Metazoa</taxon>
        <taxon>Ecdysozoa</taxon>
        <taxon>Nematoda</taxon>
        <taxon>Chromadorea</taxon>
        <taxon>Rhabditida</taxon>
        <taxon>Spirurina</taxon>
        <taxon>Spiruromorpha</taxon>
        <taxon>Filarioidea</taxon>
        <taxon>Onchocercidae</taxon>
        <taxon>Onchocerca</taxon>
    </lineage>
</organism>
<reference evidence="1 2" key="1">
    <citation type="submission" date="2015-12" db="EMBL/GenBank/DDBJ databases">
        <title>Draft genome of the nematode, Onchocerca flexuosa.</title>
        <authorList>
            <person name="Mitreva M."/>
        </authorList>
    </citation>
    <scope>NUCLEOTIDE SEQUENCE [LARGE SCALE GENOMIC DNA]</scope>
    <source>
        <strain evidence="1">Red Deer</strain>
    </source>
</reference>
<evidence type="ECO:0000313" key="2">
    <source>
        <dbReference type="Proteomes" id="UP000242913"/>
    </source>
</evidence>
<accession>A0A238BV84</accession>
<gene>
    <name evidence="1" type="ORF">X798_03791</name>
</gene>
<protein>
    <submittedName>
        <fullName evidence="1">Uncharacterized protein</fullName>
    </submittedName>
</protein>
<name>A0A238BV84_9BILA</name>
<evidence type="ECO:0000313" key="1">
    <source>
        <dbReference type="EMBL" id="OZC09247.1"/>
    </source>
</evidence>
<sequence length="155" mass="17923">MNGEEVEKSSLFSPGTDPLIYSIDSLHSNHPPLLFKLLTFTSIIIDDYKGTEKQCSNSFQPADNLPALLFPLTCSVDRGANDYRPVGLIISYDFFQMQKTKDERKRCYFDFKNCAWYSCITNFKPSKQQFSSELLVPLCMQHIKQKEVNLLEQKY</sequence>